<comment type="caution">
    <text evidence="1">The sequence shown here is derived from an EMBL/GenBank/DDBJ whole genome shotgun (WGS) entry which is preliminary data.</text>
</comment>
<proteinExistence type="predicted"/>
<sequence length="184" mass="20660">MACYGQEPAAIQIFIFFTFPSFLRLVLTPYPITFILDQGVESLPSGSESVQLLSNLSIWRPGSWCFAAPMTIQFRETLSSPGAAFTLKNHIAQFSIEVQKLTAWRLVKSRAHPAYAFVLHPSLRASRRSGAARIRHRTIGAGAWSDLSMLIPCFTSLRYTLGSSFQVQHRVDTLSQASHQRRMQ</sequence>
<organism evidence="1 2">
    <name type="scientific">Armillaria borealis</name>
    <dbReference type="NCBI Taxonomy" id="47425"/>
    <lineage>
        <taxon>Eukaryota</taxon>
        <taxon>Fungi</taxon>
        <taxon>Dikarya</taxon>
        <taxon>Basidiomycota</taxon>
        <taxon>Agaricomycotina</taxon>
        <taxon>Agaricomycetes</taxon>
        <taxon>Agaricomycetidae</taxon>
        <taxon>Agaricales</taxon>
        <taxon>Marasmiineae</taxon>
        <taxon>Physalacriaceae</taxon>
        <taxon>Armillaria</taxon>
    </lineage>
</organism>
<evidence type="ECO:0000313" key="1">
    <source>
        <dbReference type="EMBL" id="KAK0433200.1"/>
    </source>
</evidence>
<accession>A0AA39J0F1</accession>
<keyword evidence="2" id="KW-1185">Reference proteome</keyword>
<name>A0AA39J0F1_9AGAR</name>
<dbReference type="EMBL" id="JAUEPT010000084">
    <property type="protein sequence ID" value="KAK0433200.1"/>
    <property type="molecule type" value="Genomic_DNA"/>
</dbReference>
<reference evidence="1" key="1">
    <citation type="submission" date="2023-06" db="EMBL/GenBank/DDBJ databases">
        <authorList>
            <consortium name="Lawrence Berkeley National Laboratory"/>
            <person name="Ahrendt S."/>
            <person name="Sahu N."/>
            <person name="Indic B."/>
            <person name="Wong-Bajracharya J."/>
            <person name="Merenyi Z."/>
            <person name="Ke H.-M."/>
            <person name="Monk M."/>
            <person name="Kocsube S."/>
            <person name="Drula E."/>
            <person name="Lipzen A."/>
            <person name="Balint B."/>
            <person name="Henrissat B."/>
            <person name="Andreopoulos B."/>
            <person name="Martin F.M."/>
            <person name="Harder C.B."/>
            <person name="Rigling D."/>
            <person name="Ford K.L."/>
            <person name="Foster G.D."/>
            <person name="Pangilinan J."/>
            <person name="Papanicolaou A."/>
            <person name="Barry K."/>
            <person name="LaButti K."/>
            <person name="Viragh M."/>
            <person name="Koriabine M."/>
            <person name="Yan M."/>
            <person name="Riley R."/>
            <person name="Champramary S."/>
            <person name="Plett K.L."/>
            <person name="Tsai I.J."/>
            <person name="Slot J."/>
            <person name="Sipos G."/>
            <person name="Plett J."/>
            <person name="Nagy L.G."/>
            <person name="Grigoriev I.V."/>
        </authorList>
    </citation>
    <scope>NUCLEOTIDE SEQUENCE</scope>
    <source>
        <strain evidence="1">FPL87.14</strain>
    </source>
</reference>
<protein>
    <submittedName>
        <fullName evidence="1">Uncharacterized protein</fullName>
    </submittedName>
</protein>
<evidence type="ECO:0000313" key="2">
    <source>
        <dbReference type="Proteomes" id="UP001175226"/>
    </source>
</evidence>
<gene>
    <name evidence="1" type="ORF">EV421DRAFT_1445749</name>
</gene>
<dbReference type="Proteomes" id="UP001175226">
    <property type="component" value="Unassembled WGS sequence"/>
</dbReference>
<dbReference type="AlphaFoldDB" id="A0AA39J0F1"/>